<proteinExistence type="predicted"/>
<keyword evidence="5" id="KW-1185">Reference proteome</keyword>
<dbReference type="PANTHER" id="PTHR43479">
    <property type="entry name" value="ACREF/ENVCD OPERON REPRESSOR-RELATED"/>
    <property type="match status" value="1"/>
</dbReference>
<dbReference type="OrthoDB" id="268339at2"/>
<dbReference type="GO" id="GO:0003677">
    <property type="term" value="F:DNA binding"/>
    <property type="evidence" value="ECO:0007669"/>
    <property type="project" value="UniProtKB-UniRule"/>
</dbReference>
<gene>
    <name evidence="4" type="ORF">SAMN05660649_00763</name>
</gene>
<dbReference type="Pfam" id="PF08359">
    <property type="entry name" value="TetR_C_4"/>
    <property type="match status" value="1"/>
</dbReference>
<feature type="domain" description="HTH tetR-type" evidence="3">
    <location>
        <begin position="12"/>
        <end position="72"/>
    </location>
</feature>
<dbReference type="InterPro" id="IPR050624">
    <property type="entry name" value="HTH-type_Tx_Regulator"/>
</dbReference>
<dbReference type="Gene3D" id="1.10.357.10">
    <property type="entry name" value="Tetracycline Repressor, domain 2"/>
    <property type="match status" value="1"/>
</dbReference>
<feature type="DNA-binding region" description="H-T-H motif" evidence="2">
    <location>
        <begin position="35"/>
        <end position="54"/>
    </location>
</feature>
<dbReference type="PROSITE" id="PS50977">
    <property type="entry name" value="HTH_TETR_2"/>
    <property type="match status" value="1"/>
</dbReference>
<dbReference type="InterPro" id="IPR036271">
    <property type="entry name" value="Tet_transcr_reg_TetR-rel_C_sf"/>
</dbReference>
<evidence type="ECO:0000259" key="3">
    <source>
        <dbReference type="PROSITE" id="PS50977"/>
    </source>
</evidence>
<accession>A0A1I2PF12</accession>
<dbReference type="PANTHER" id="PTHR43479:SF11">
    <property type="entry name" value="ACREF_ENVCD OPERON REPRESSOR-RELATED"/>
    <property type="match status" value="1"/>
</dbReference>
<name>A0A1I2PF12_9FIRM</name>
<dbReference type="PRINTS" id="PR00455">
    <property type="entry name" value="HTHTETR"/>
</dbReference>
<dbReference type="RefSeq" id="WP_092468859.1">
    <property type="nucleotide sequence ID" value="NZ_FOOX01000002.1"/>
</dbReference>
<dbReference type="InterPro" id="IPR013570">
    <property type="entry name" value="Tscrpt_reg_YsiA_C"/>
</dbReference>
<dbReference type="SUPFAM" id="SSF46689">
    <property type="entry name" value="Homeodomain-like"/>
    <property type="match status" value="1"/>
</dbReference>
<dbReference type="PROSITE" id="PS01081">
    <property type="entry name" value="HTH_TETR_1"/>
    <property type="match status" value="1"/>
</dbReference>
<evidence type="ECO:0000256" key="1">
    <source>
        <dbReference type="ARBA" id="ARBA00023125"/>
    </source>
</evidence>
<protein>
    <submittedName>
        <fullName evidence="4">Transcriptional regulator, TetR family</fullName>
    </submittedName>
</protein>
<keyword evidence="1 2" id="KW-0238">DNA-binding</keyword>
<reference evidence="5" key="1">
    <citation type="submission" date="2016-10" db="EMBL/GenBank/DDBJ databases">
        <authorList>
            <person name="Varghese N."/>
            <person name="Submissions S."/>
        </authorList>
    </citation>
    <scope>NUCLEOTIDE SEQUENCE [LARGE SCALE GENOMIC DNA]</scope>
    <source>
        <strain evidence="5">DSM 17038</strain>
    </source>
</reference>
<dbReference type="EMBL" id="FOOX01000002">
    <property type="protein sequence ID" value="SFG12236.1"/>
    <property type="molecule type" value="Genomic_DNA"/>
</dbReference>
<dbReference type="STRING" id="341036.SAMN05660649_00763"/>
<evidence type="ECO:0000256" key="2">
    <source>
        <dbReference type="PROSITE-ProRule" id="PRU00335"/>
    </source>
</evidence>
<dbReference type="InterPro" id="IPR001647">
    <property type="entry name" value="HTH_TetR"/>
</dbReference>
<dbReference type="AlphaFoldDB" id="A0A1I2PF12"/>
<dbReference type="SUPFAM" id="SSF48498">
    <property type="entry name" value="Tetracyclin repressor-like, C-terminal domain"/>
    <property type="match status" value="1"/>
</dbReference>
<organism evidence="4 5">
    <name type="scientific">Desulfotruncus arcticus DSM 17038</name>
    <dbReference type="NCBI Taxonomy" id="1121424"/>
    <lineage>
        <taxon>Bacteria</taxon>
        <taxon>Bacillati</taxon>
        <taxon>Bacillota</taxon>
        <taxon>Clostridia</taxon>
        <taxon>Eubacteriales</taxon>
        <taxon>Desulfallaceae</taxon>
        <taxon>Desulfotruncus</taxon>
    </lineage>
</organism>
<dbReference type="InterPro" id="IPR009057">
    <property type="entry name" value="Homeodomain-like_sf"/>
</dbReference>
<evidence type="ECO:0000313" key="5">
    <source>
        <dbReference type="Proteomes" id="UP000199337"/>
    </source>
</evidence>
<sequence length="200" mass="23190">MRTENRRQRKKDQTKENIYKAALELFLEKGYDKTTIEEITEKADVAKGTFFNHFPSKNAILFYLGEKRLVLLDKVLGEKLIEIQSAKEKLFEYFRILARFNEEEKEITHLIVIEIFKNADLRKLSDEKSIVDFQVVLGKIINEGKQRGEFSSDVNTTHAADILAGLYFHTLFSWLQGKLSESLTSELFGRIEIIINGIEP</sequence>
<dbReference type="Proteomes" id="UP000199337">
    <property type="component" value="Unassembled WGS sequence"/>
</dbReference>
<dbReference type="InterPro" id="IPR023772">
    <property type="entry name" value="DNA-bd_HTH_TetR-type_CS"/>
</dbReference>
<evidence type="ECO:0000313" key="4">
    <source>
        <dbReference type="EMBL" id="SFG12236.1"/>
    </source>
</evidence>
<dbReference type="Pfam" id="PF00440">
    <property type="entry name" value="TetR_N"/>
    <property type="match status" value="1"/>
</dbReference>